<comment type="caution">
    <text evidence="3">The sequence shown here is derived from an EMBL/GenBank/DDBJ whole genome shotgun (WGS) entry which is preliminary data.</text>
</comment>
<organism evidence="3 4">
    <name type="scientific">Tetrapyrgos nigripes</name>
    <dbReference type="NCBI Taxonomy" id="182062"/>
    <lineage>
        <taxon>Eukaryota</taxon>
        <taxon>Fungi</taxon>
        <taxon>Dikarya</taxon>
        <taxon>Basidiomycota</taxon>
        <taxon>Agaricomycotina</taxon>
        <taxon>Agaricomycetes</taxon>
        <taxon>Agaricomycetidae</taxon>
        <taxon>Agaricales</taxon>
        <taxon>Marasmiineae</taxon>
        <taxon>Marasmiaceae</taxon>
        <taxon>Tetrapyrgos</taxon>
    </lineage>
</organism>
<dbReference type="InterPro" id="IPR046522">
    <property type="entry name" value="DUF6699"/>
</dbReference>
<evidence type="ECO:0000256" key="1">
    <source>
        <dbReference type="SAM" id="MobiDB-lite"/>
    </source>
</evidence>
<sequence>MASYLRNLFGSSSSRPTSQRSQSSSSKSHHRTRSVPSPINTNTAYVYNGVPSSAAPASAAPGYTSSSGTRSHSPTTSRTTRPSPLRYNTYDSSTISSKTRPTRPLPSSSHGSISYKSGDAYLPYPIYTPTATSTYSSRSNSNSSMAPPSAASGYAPSHRPAAPRTSSSTSVASRPALKQTHTWHGHGSKADGPKHHVSFVNPNRPQTLHMHPLLAASSHSRAPISYDVIYPPSAQTVVDRTTRTAVPSHTLTQPATDPPTKGTLVLRSDKFPWPVVVQPSFENPRKSAAKFYLGESSSSHHSHSLTQGLPVTNNDLIRAIHLTLSARVTREEWDALGKGSRAQRKVTRAYEKRTRLMGDKEGGVRRVDWLGEKTRLIGIEVDKTASETGVAKLVFGRP</sequence>
<feature type="domain" description="DUF6699" evidence="2">
    <location>
        <begin position="224"/>
        <end position="381"/>
    </location>
</feature>
<evidence type="ECO:0000259" key="2">
    <source>
        <dbReference type="Pfam" id="PF20415"/>
    </source>
</evidence>
<feature type="region of interest" description="Disordered" evidence="1">
    <location>
        <begin position="133"/>
        <end position="205"/>
    </location>
</feature>
<dbReference type="Proteomes" id="UP000559256">
    <property type="component" value="Unassembled WGS sequence"/>
</dbReference>
<dbReference type="EMBL" id="JAACJM010000288">
    <property type="protein sequence ID" value="KAF5333770.1"/>
    <property type="molecule type" value="Genomic_DNA"/>
</dbReference>
<dbReference type="OrthoDB" id="3242468at2759"/>
<accession>A0A8H5C264</accession>
<feature type="compositionally biased region" description="Low complexity" evidence="1">
    <location>
        <begin position="11"/>
        <end position="26"/>
    </location>
</feature>
<evidence type="ECO:0000313" key="3">
    <source>
        <dbReference type="EMBL" id="KAF5333770.1"/>
    </source>
</evidence>
<keyword evidence="4" id="KW-1185">Reference proteome</keyword>
<feature type="region of interest" description="Disordered" evidence="1">
    <location>
        <begin position="1"/>
        <end position="114"/>
    </location>
</feature>
<dbReference type="AlphaFoldDB" id="A0A8H5C264"/>
<feature type="compositionally biased region" description="Low complexity" evidence="1">
    <location>
        <begin position="51"/>
        <end position="84"/>
    </location>
</feature>
<gene>
    <name evidence="3" type="ORF">D9758_016576</name>
</gene>
<name>A0A8H5C264_9AGAR</name>
<feature type="compositionally biased region" description="Polar residues" evidence="1">
    <location>
        <begin position="35"/>
        <end position="45"/>
    </location>
</feature>
<dbReference type="Pfam" id="PF20415">
    <property type="entry name" value="DUF6699"/>
    <property type="match status" value="1"/>
</dbReference>
<evidence type="ECO:0000313" key="4">
    <source>
        <dbReference type="Proteomes" id="UP000559256"/>
    </source>
</evidence>
<proteinExistence type="predicted"/>
<reference evidence="3 4" key="1">
    <citation type="journal article" date="2020" name="ISME J.">
        <title>Uncovering the hidden diversity of litter-decomposition mechanisms in mushroom-forming fungi.</title>
        <authorList>
            <person name="Floudas D."/>
            <person name="Bentzer J."/>
            <person name="Ahren D."/>
            <person name="Johansson T."/>
            <person name="Persson P."/>
            <person name="Tunlid A."/>
        </authorList>
    </citation>
    <scope>NUCLEOTIDE SEQUENCE [LARGE SCALE GENOMIC DNA]</scope>
    <source>
        <strain evidence="3 4">CBS 291.85</strain>
    </source>
</reference>
<feature type="compositionally biased region" description="Low complexity" evidence="1">
    <location>
        <begin position="133"/>
        <end position="157"/>
    </location>
</feature>
<feature type="compositionally biased region" description="Polar residues" evidence="1">
    <location>
        <begin position="89"/>
        <end position="99"/>
    </location>
</feature>
<protein>
    <recommendedName>
        <fullName evidence="2">DUF6699 domain-containing protein</fullName>
    </recommendedName>
</protein>